<evidence type="ECO:0000313" key="2">
    <source>
        <dbReference type="EMBL" id="SVB56863.1"/>
    </source>
</evidence>
<dbReference type="Gene3D" id="3.90.1300.10">
    <property type="entry name" value="Amidase signature (AS) domain"/>
    <property type="match status" value="1"/>
</dbReference>
<dbReference type="AlphaFoldDB" id="A0A382F3T8"/>
<dbReference type="Pfam" id="PF01425">
    <property type="entry name" value="Amidase"/>
    <property type="match status" value="1"/>
</dbReference>
<accession>A0A382F3T8</accession>
<protein>
    <recommendedName>
        <fullName evidence="1">Amidase domain-containing protein</fullName>
    </recommendedName>
</protein>
<reference evidence="2" key="1">
    <citation type="submission" date="2018-05" db="EMBL/GenBank/DDBJ databases">
        <authorList>
            <person name="Lanie J.A."/>
            <person name="Ng W.-L."/>
            <person name="Kazmierczak K.M."/>
            <person name="Andrzejewski T.M."/>
            <person name="Davidsen T.M."/>
            <person name="Wayne K.J."/>
            <person name="Tettelin H."/>
            <person name="Glass J.I."/>
            <person name="Rusch D."/>
            <person name="Podicherti R."/>
            <person name="Tsui H.-C.T."/>
            <person name="Winkler M.E."/>
        </authorList>
    </citation>
    <scope>NUCLEOTIDE SEQUENCE</scope>
</reference>
<dbReference type="PANTHER" id="PTHR11895:SF7">
    <property type="entry name" value="GLUTAMYL-TRNA(GLN) AMIDOTRANSFERASE SUBUNIT A, MITOCHONDRIAL"/>
    <property type="match status" value="1"/>
</dbReference>
<proteinExistence type="predicted"/>
<dbReference type="InterPro" id="IPR036928">
    <property type="entry name" value="AS_sf"/>
</dbReference>
<name>A0A382F3T8_9ZZZZ</name>
<sequence length="475" mass="50491">MDRAEIPHLSVTELAALIETKQVSPVEAVEAYLGRIEQLNPVVNAYVTVCAEEARRDARQAEEEIKQGRYRGPLHGVPVAIKDQIHTKGILTTDGSKLRANFVPEEDATVLANLKKAGAVLLGKLNMSEFALGDANSSASGAACNPWDLTRSPGTSSSGSGAATAAHLCATSLGEDTGGSIRGPAANCGLVGLRPTWGRVSRYGVDGACWSIDTIGPVARTVEDCAVTIGAIAGYDPQDPYTWRVPVPDYRQALTGDISGLKVGLVREFLDPEVSGVTAQTRGAVIAAAEVLTSLGAQVKEVSLPLGAMSGVVTRTITHTERVSLHPEWLRERPQEYHHNTRVAFMAGNLIPAQVYYKAKKLRALIRQEVLQVLNDVDVLIQPTSVGPAEVMNPQGRVGSKEQAKRALASGSFRGPYSLSGAPALSILCGFTSEGDGGLPLALQIAGRPFDEATVLRTAHAYEQATPWHERKSPI</sequence>
<gene>
    <name evidence="2" type="ORF">METZ01_LOCUS209717</name>
</gene>
<dbReference type="SUPFAM" id="SSF75304">
    <property type="entry name" value="Amidase signature (AS) enzymes"/>
    <property type="match status" value="1"/>
</dbReference>
<feature type="domain" description="Amidase" evidence="1">
    <location>
        <begin position="27"/>
        <end position="456"/>
    </location>
</feature>
<dbReference type="InterPro" id="IPR000120">
    <property type="entry name" value="Amidase"/>
</dbReference>
<dbReference type="PANTHER" id="PTHR11895">
    <property type="entry name" value="TRANSAMIDASE"/>
    <property type="match status" value="1"/>
</dbReference>
<dbReference type="GO" id="GO:0003824">
    <property type="term" value="F:catalytic activity"/>
    <property type="evidence" value="ECO:0007669"/>
    <property type="project" value="InterPro"/>
</dbReference>
<organism evidence="2">
    <name type="scientific">marine metagenome</name>
    <dbReference type="NCBI Taxonomy" id="408172"/>
    <lineage>
        <taxon>unclassified sequences</taxon>
        <taxon>metagenomes</taxon>
        <taxon>ecological metagenomes</taxon>
    </lineage>
</organism>
<dbReference type="EMBL" id="UINC01047508">
    <property type="protein sequence ID" value="SVB56863.1"/>
    <property type="molecule type" value="Genomic_DNA"/>
</dbReference>
<dbReference type="InterPro" id="IPR023631">
    <property type="entry name" value="Amidase_dom"/>
</dbReference>
<evidence type="ECO:0000259" key="1">
    <source>
        <dbReference type="Pfam" id="PF01425"/>
    </source>
</evidence>